<feature type="region of interest" description="Disordered" evidence="1">
    <location>
        <begin position="159"/>
        <end position="186"/>
    </location>
</feature>
<organism evidence="2 3">
    <name type="scientific">Acanthosepion pharaonis</name>
    <name type="common">Pharaoh cuttlefish</name>
    <name type="synonym">Sepia pharaonis</name>
    <dbReference type="NCBI Taxonomy" id="158019"/>
    <lineage>
        <taxon>Eukaryota</taxon>
        <taxon>Metazoa</taxon>
        <taxon>Spiralia</taxon>
        <taxon>Lophotrochozoa</taxon>
        <taxon>Mollusca</taxon>
        <taxon>Cephalopoda</taxon>
        <taxon>Coleoidea</taxon>
        <taxon>Decapodiformes</taxon>
        <taxon>Sepiida</taxon>
        <taxon>Sepiina</taxon>
        <taxon>Sepiidae</taxon>
        <taxon>Acanthosepion</taxon>
    </lineage>
</organism>
<evidence type="ECO:0000256" key="1">
    <source>
        <dbReference type="SAM" id="MobiDB-lite"/>
    </source>
</evidence>
<sequence length="259" mass="28194">MELRSVRYEPGQDIYGELGLPGRLVPLSALLVCQRRRINPIHPSVSRDDGVARCATSLDRIYGELGLPGRLVPPLGLASSVQRERINQYIRLSRVKMELRGALQAWTGYMENWAARTSGSPLSALLAVSKREDKPIHPSVSSDDGVARCAGPGRDIWRTRAARTSSSPSRPLLAVSKGEDKPIHPSVSPVKMELRRCATGLDGIYGTRGRAPSQRRSSSPSRPWVSSVQKRDKPIHPSVSRDDGVAGCADGLDGISMEN</sequence>
<accession>A0A812E6Q9</accession>
<feature type="region of interest" description="Disordered" evidence="1">
    <location>
        <begin position="202"/>
        <end position="259"/>
    </location>
</feature>
<dbReference type="Proteomes" id="UP000597762">
    <property type="component" value="Unassembled WGS sequence"/>
</dbReference>
<comment type="caution">
    <text evidence="2">The sequence shown here is derived from an EMBL/GenBank/DDBJ whole genome shotgun (WGS) entry which is preliminary data.</text>
</comment>
<keyword evidence="3" id="KW-1185">Reference proteome</keyword>
<gene>
    <name evidence="2" type="ORF">SPHA_67153</name>
</gene>
<feature type="compositionally biased region" description="Basic and acidic residues" evidence="1">
    <location>
        <begin position="229"/>
        <end position="244"/>
    </location>
</feature>
<protein>
    <submittedName>
        <fullName evidence="2">Uncharacterized protein</fullName>
    </submittedName>
</protein>
<feature type="compositionally biased region" description="Low complexity" evidence="1">
    <location>
        <begin position="162"/>
        <end position="171"/>
    </location>
</feature>
<evidence type="ECO:0000313" key="3">
    <source>
        <dbReference type="Proteomes" id="UP000597762"/>
    </source>
</evidence>
<dbReference type="EMBL" id="CAHIKZ030004860">
    <property type="protein sequence ID" value="CAE1316450.1"/>
    <property type="molecule type" value="Genomic_DNA"/>
</dbReference>
<reference evidence="2" key="1">
    <citation type="submission" date="2021-01" db="EMBL/GenBank/DDBJ databases">
        <authorList>
            <person name="Li R."/>
            <person name="Bekaert M."/>
        </authorList>
    </citation>
    <scope>NUCLEOTIDE SEQUENCE</scope>
    <source>
        <strain evidence="2">Farmed</strain>
    </source>
</reference>
<proteinExistence type="predicted"/>
<feature type="compositionally biased region" description="Low complexity" evidence="1">
    <location>
        <begin position="212"/>
        <end position="228"/>
    </location>
</feature>
<evidence type="ECO:0000313" key="2">
    <source>
        <dbReference type="EMBL" id="CAE1316450.1"/>
    </source>
</evidence>
<name>A0A812E6Q9_ACAPH</name>
<dbReference type="AlphaFoldDB" id="A0A812E6Q9"/>